<evidence type="ECO:0000313" key="2">
    <source>
        <dbReference type="Proteomes" id="UP000019402"/>
    </source>
</evidence>
<dbReference type="Pfam" id="PF17555">
    <property type="entry name" value="TssN"/>
    <property type="match status" value="1"/>
</dbReference>
<dbReference type="eggNOG" id="ENOG502Z9R5">
    <property type="taxonomic scope" value="Bacteria"/>
</dbReference>
<accession>W7YL38</accession>
<protein>
    <submittedName>
        <fullName evidence="1">Uncharacterized protein</fullName>
    </submittedName>
</protein>
<gene>
    <name evidence="1" type="ORF">JCM21142_93973</name>
</gene>
<evidence type="ECO:0000313" key="1">
    <source>
        <dbReference type="EMBL" id="GAF05246.1"/>
    </source>
</evidence>
<keyword evidence="2" id="KW-1185">Reference proteome</keyword>
<dbReference type="AlphaFoldDB" id="W7YL38"/>
<reference evidence="1 2" key="1">
    <citation type="journal article" date="2014" name="Genome Announc.">
        <title>Draft Genome Sequence of Cytophaga fermentans JCM 21142T, a Facultative Anaerobe Isolated from Marine Mud.</title>
        <authorList>
            <person name="Starns D."/>
            <person name="Oshima K."/>
            <person name="Suda W."/>
            <person name="Iino T."/>
            <person name="Yuki M."/>
            <person name="Inoue J."/>
            <person name="Kitamura K."/>
            <person name="Iida T."/>
            <person name="Darby A."/>
            <person name="Hattori M."/>
            <person name="Ohkuma M."/>
        </authorList>
    </citation>
    <scope>NUCLEOTIDE SEQUENCE [LARGE SCALE GENOMIC DNA]</scope>
    <source>
        <strain evidence="1 2">JCM 21142</strain>
    </source>
</reference>
<organism evidence="1 2">
    <name type="scientific">Saccharicrinis fermentans DSM 9555 = JCM 21142</name>
    <dbReference type="NCBI Taxonomy" id="869213"/>
    <lineage>
        <taxon>Bacteria</taxon>
        <taxon>Pseudomonadati</taxon>
        <taxon>Bacteroidota</taxon>
        <taxon>Bacteroidia</taxon>
        <taxon>Marinilabiliales</taxon>
        <taxon>Marinilabiliaceae</taxon>
        <taxon>Saccharicrinis</taxon>
    </lineage>
</organism>
<dbReference type="Proteomes" id="UP000019402">
    <property type="component" value="Unassembled WGS sequence"/>
</dbReference>
<name>W7YL38_9BACT</name>
<sequence>MYDKSQDITNDNTIDYNQLKVVKMELFKQEHDSEPVTINAKAPYDMAFGIWFKRLLTDYNIKSPLSPIDPNNGSEGTGWIFYTKPSFFLPRNYIDYDKTFTGNKISERHTIIAKRVKESTEQQ</sequence>
<comment type="caution">
    <text evidence="1">The sequence shown here is derived from an EMBL/GenBank/DDBJ whole genome shotgun (WGS) entry which is preliminary data.</text>
</comment>
<dbReference type="STRING" id="869213.GCA_000517085_03865"/>
<dbReference type="EMBL" id="BAMD01000075">
    <property type="protein sequence ID" value="GAF05246.1"/>
    <property type="molecule type" value="Genomic_DNA"/>
</dbReference>
<proteinExistence type="predicted"/>
<dbReference type="InterPro" id="IPR035177">
    <property type="entry name" value="TssN"/>
</dbReference>